<dbReference type="EMBL" id="JAKLMC020000038">
    <property type="protein sequence ID" value="KAK5949199.1"/>
    <property type="molecule type" value="Genomic_DNA"/>
</dbReference>
<evidence type="ECO:0000256" key="1">
    <source>
        <dbReference type="SAM" id="MobiDB-lite"/>
    </source>
</evidence>
<dbReference type="AlphaFoldDB" id="A0AAN8E8S8"/>
<feature type="compositionally biased region" description="Basic residues" evidence="1">
    <location>
        <begin position="120"/>
        <end position="134"/>
    </location>
</feature>
<protein>
    <submittedName>
        <fullName evidence="2">Uncharacterized protein</fullName>
    </submittedName>
</protein>
<keyword evidence="3" id="KW-1185">Reference proteome</keyword>
<feature type="region of interest" description="Disordered" evidence="1">
    <location>
        <begin position="18"/>
        <end position="134"/>
    </location>
</feature>
<organism evidence="2 3">
    <name type="scientific">Knufia fluminis</name>
    <dbReference type="NCBI Taxonomy" id="191047"/>
    <lineage>
        <taxon>Eukaryota</taxon>
        <taxon>Fungi</taxon>
        <taxon>Dikarya</taxon>
        <taxon>Ascomycota</taxon>
        <taxon>Pezizomycotina</taxon>
        <taxon>Eurotiomycetes</taxon>
        <taxon>Chaetothyriomycetidae</taxon>
        <taxon>Chaetothyriales</taxon>
        <taxon>Trichomeriaceae</taxon>
        <taxon>Knufia</taxon>
    </lineage>
</organism>
<accession>A0AAN8E8S8</accession>
<dbReference type="Proteomes" id="UP001316803">
    <property type="component" value="Unassembled WGS sequence"/>
</dbReference>
<gene>
    <name evidence="2" type="ORF">OHC33_009740</name>
</gene>
<comment type="caution">
    <text evidence="2">The sequence shown here is derived from an EMBL/GenBank/DDBJ whole genome shotgun (WGS) entry which is preliminary data.</text>
</comment>
<evidence type="ECO:0000313" key="3">
    <source>
        <dbReference type="Proteomes" id="UP001316803"/>
    </source>
</evidence>
<evidence type="ECO:0000313" key="2">
    <source>
        <dbReference type="EMBL" id="KAK5949199.1"/>
    </source>
</evidence>
<sequence length="134" mass="15490">MVNDPDYIAKVAELQQAAQTAANEQDEDEINMYPGSSEPPQEEYRASLKRKNEDHAGKVDKMTKVVKRLRRAGPVASSTPEADKESNEERQKTRVLEDEKQEWQQNDQSARIDSLEKQHIKTGRYRSRISYRGR</sequence>
<proteinExistence type="predicted"/>
<feature type="compositionally biased region" description="Basic and acidic residues" evidence="1">
    <location>
        <begin position="42"/>
        <end position="63"/>
    </location>
</feature>
<feature type="compositionally biased region" description="Basic and acidic residues" evidence="1">
    <location>
        <begin position="81"/>
        <end position="102"/>
    </location>
</feature>
<name>A0AAN8E8S8_9EURO</name>
<reference evidence="2 3" key="1">
    <citation type="submission" date="2022-12" db="EMBL/GenBank/DDBJ databases">
        <title>Genomic features and morphological characterization of a novel Knufia sp. strain isolated from spacecraft assembly facility.</title>
        <authorList>
            <person name="Teixeira M."/>
            <person name="Chander A.M."/>
            <person name="Stajich J.E."/>
            <person name="Venkateswaran K."/>
        </authorList>
    </citation>
    <scope>NUCLEOTIDE SEQUENCE [LARGE SCALE GENOMIC DNA]</scope>
    <source>
        <strain evidence="2 3">FJI-L2-BK-P2</strain>
    </source>
</reference>